<dbReference type="EMBL" id="NHTK01001319">
    <property type="protein sequence ID" value="PPR00305.1"/>
    <property type="molecule type" value="Genomic_DNA"/>
</dbReference>
<dbReference type="AlphaFoldDB" id="A0A409YBB1"/>
<proteinExistence type="predicted"/>
<keyword evidence="2" id="KW-1185">Reference proteome</keyword>
<dbReference type="Proteomes" id="UP000284842">
    <property type="component" value="Unassembled WGS sequence"/>
</dbReference>
<protein>
    <recommendedName>
        <fullName evidence="3">G domain-containing protein</fullName>
    </recommendedName>
</protein>
<gene>
    <name evidence="1" type="ORF">CVT24_004595</name>
</gene>
<evidence type="ECO:0008006" key="3">
    <source>
        <dbReference type="Google" id="ProtNLM"/>
    </source>
</evidence>
<name>A0A409YBB1_9AGAR</name>
<dbReference type="OrthoDB" id="2130433at2759"/>
<sequence length="245" mass="28101">MGPTGTGKSSFIEAIHANSPRGPLGIAKNTLESVTKVAQLYHVANVKKIYVWRDKCVNNVIDSNRTGSTNVRLLYFHPITDVRLAASKRNCMRLMKSFWGAYNAPTITLVTTMWDQLPTEKKAAAEIRFNSLVADHWGDWSKIGSRYMKFENTFESAMSILDRAFPYENFVRFQGASSVNDYGRQVGATGRTVVEEMLRSRIYNLKQQRETIDLDRRDPDIQGEDELMKIWMKDRTSVCRTLRKF</sequence>
<dbReference type="STRING" id="181874.A0A409YBB1"/>
<evidence type="ECO:0000313" key="1">
    <source>
        <dbReference type="EMBL" id="PPR00305.1"/>
    </source>
</evidence>
<accession>A0A409YBB1</accession>
<organism evidence="1 2">
    <name type="scientific">Panaeolus cyanescens</name>
    <dbReference type="NCBI Taxonomy" id="181874"/>
    <lineage>
        <taxon>Eukaryota</taxon>
        <taxon>Fungi</taxon>
        <taxon>Dikarya</taxon>
        <taxon>Basidiomycota</taxon>
        <taxon>Agaricomycotina</taxon>
        <taxon>Agaricomycetes</taxon>
        <taxon>Agaricomycetidae</taxon>
        <taxon>Agaricales</taxon>
        <taxon>Agaricineae</taxon>
        <taxon>Galeropsidaceae</taxon>
        <taxon>Panaeolus</taxon>
    </lineage>
</organism>
<dbReference type="InterPro" id="IPR027417">
    <property type="entry name" value="P-loop_NTPase"/>
</dbReference>
<comment type="caution">
    <text evidence="1">The sequence shown here is derived from an EMBL/GenBank/DDBJ whole genome shotgun (WGS) entry which is preliminary data.</text>
</comment>
<dbReference type="Gene3D" id="3.40.50.300">
    <property type="entry name" value="P-loop containing nucleotide triphosphate hydrolases"/>
    <property type="match status" value="1"/>
</dbReference>
<dbReference type="InParanoid" id="A0A409YBB1"/>
<evidence type="ECO:0000313" key="2">
    <source>
        <dbReference type="Proteomes" id="UP000284842"/>
    </source>
</evidence>
<reference evidence="1 2" key="1">
    <citation type="journal article" date="2018" name="Evol. Lett.">
        <title>Horizontal gene cluster transfer increased hallucinogenic mushroom diversity.</title>
        <authorList>
            <person name="Reynolds H.T."/>
            <person name="Vijayakumar V."/>
            <person name="Gluck-Thaler E."/>
            <person name="Korotkin H.B."/>
            <person name="Matheny P.B."/>
            <person name="Slot J.C."/>
        </authorList>
    </citation>
    <scope>NUCLEOTIDE SEQUENCE [LARGE SCALE GENOMIC DNA]</scope>
    <source>
        <strain evidence="1 2">2629</strain>
    </source>
</reference>